<dbReference type="GO" id="GO:0070139">
    <property type="term" value="F:SUMO-specific endopeptidase activity"/>
    <property type="evidence" value="ECO:0007669"/>
    <property type="project" value="TreeGrafter"/>
</dbReference>
<dbReference type="GO" id="GO:0005737">
    <property type="term" value="C:cytoplasm"/>
    <property type="evidence" value="ECO:0007669"/>
    <property type="project" value="TreeGrafter"/>
</dbReference>
<feature type="compositionally biased region" description="Basic and acidic residues" evidence="6">
    <location>
        <begin position="279"/>
        <end position="300"/>
    </location>
</feature>
<sequence length="995" mass="112812">MPHEKTRSSLLSDTLNRRRALTLSPGGKHVSCQTESPLKIPRRSSTAKDEDIETSKDWKKSSTKIHWTQLASNGTSPQLDPRSTSDRGQKTWQEFERRQVKVILEDVLQTEIGQNFLRSSRQSFQLKNQNEPKRTARERRSDQTSTSELKDTRRSSVSVRGRKDSAEAKYSSPCPKQTESTPCTENESCSSKDRKKIKKSRVKQTNSSLKQSELSEESNNSYSPRESDSPEISDQLSEQIKPSTFKETEATSLEGSPQNDEAVLSEFELGHSPLSSIEEQVHLKEDDTDSEHLTNQKESEETQEFSEYTEEDIKETRKRVNGEVVQELEGLRGSVLRLSVGADGEVPLKRCRLDSLSSEQVPGSDSASESAEGQSCQPLPTETIVLSSEEEEEEDVVKDKEEEILNIQPPEGDKDMDRLETPESIYEQIPVPDFQSHITRLYTQSCSMMELRLSSLHIGGVSAISNENMKITTEKIIISLKDSSVKVSISMASVRKYSVWEGTMLKGCELVKDDDILPPSLLLLWLSDTQARQMHKDLSVIQPETCPDEGSTCVVLCLAEPVAGIESAILASLMDLVALNQGSPELFSPLTHSDSLNLLQSSQETHLLKLLTSKYDMQTSTAAQATVSAIKDADVQLKPVYTLCHRRSHGSYSVSMEPGLGSEWTPYRHQGPTRRLIQFPPPPSKGALSVTTEDLECLDSGEFLNDVIIDFYLKYLLVQKAPPSSVERSHVFSSFFYKQLTRRDNANEDSTSTPAQVRRHQRVRTWTRHVDIFDKDFLFVPVNQESHWYLVVICFPGLEEPQCVNREGFGEEGLCKNETEIQSDNRSNSDEDKDADDSHKKASNSHEPVNCTESTCKRQTICKRPCILVMDSLKLSLHERIFKLLREYLQVEWEVKRGGYRDFSVENMEGFHCKVPLQDNSSDCGLYLLQYAESFLQDPVVHFDLPLRLERWFPRQKVRGKREEIRDLILHLFRFQQGSLGNEALIDRIDNRNVI</sequence>
<evidence type="ECO:0000313" key="8">
    <source>
        <dbReference type="EMBL" id="KAI7808844.1"/>
    </source>
</evidence>
<dbReference type="PANTHER" id="PTHR46896">
    <property type="entry name" value="SENTRIN-SPECIFIC PROTEASE"/>
    <property type="match status" value="1"/>
</dbReference>
<keyword evidence="4" id="KW-0833">Ubl conjugation pathway</keyword>
<dbReference type="OrthoDB" id="442460at2759"/>
<evidence type="ECO:0000259" key="7">
    <source>
        <dbReference type="PROSITE" id="PS50600"/>
    </source>
</evidence>
<dbReference type="PANTHER" id="PTHR46896:SF2">
    <property type="entry name" value="SENTRIN-SPECIFIC PROTEASE 7"/>
    <property type="match status" value="1"/>
</dbReference>
<feature type="region of interest" description="Disordered" evidence="6">
    <location>
        <begin position="123"/>
        <end position="320"/>
    </location>
</feature>
<feature type="compositionally biased region" description="Basic and acidic residues" evidence="6">
    <location>
        <begin position="83"/>
        <end position="92"/>
    </location>
</feature>
<dbReference type="Proteomes" id="UP001059041">
    <property type="component" value="Linkage Group LG6"/>
</dbReference>
<feature type="region of interest" description="Disordered" evidence="6">
    <location>
        <begin position="1"/>
        <end position="92"/>
    </location>
</feature>
<feature type="compositionally biased region" description="Polar residues" evidence="6">
    <location>
        <begin position="174"/>
        <end position="187"/>
    </location>
</feature>
<keyword evidence="5" id="KW-0378">Hydrolase</keyword>
<keyword evidence="2" id="KW-0597">Phosphoprotein</keyword>
<feature type="region of interest" description="Disordered" evidence="6">
    <location>
        <begin position="820"/>
        <end position="850"/>
    </location>
</feature>
<feature type="region of interest" description="Disordered" evidence="6">
    <location>
        <begin position="356"/>
        <end position="392"/>
    </location>
</feature>
<comment type="caution">
    <text evidence="8">The sequence shown here is derived from an EMBL/GenBank/DDBJ whole genome shotgun (WGS) entry which is preliminary data.</text>
</comment>
<keyword evidence="3 8" id="KW-0645">Protease</keyword>
<feature type="compositionally biased region" description="Polar residues" evidence="6">
    <location>
        <begin position="230"/>
        <end position="242"/>
    </location>
</feature>
<feature type="compositionally biased region" description="Polar residues" evidence="6">
    <location>
        <begin position="250"/>
        <end position="259"/>
    </location>
</feature>
<evidence type="ECO:0000313" key="9">
    <source>
        <dbReference type="Proteomes" id="UP001059041"/>
    </source>
</evidence>
<reference evidence="8" key="1">
    <citation type="submission" date="2021-02" db="EMBL/GenBank/DDBJ databases">
        <title>Comparative genomics reveals that relaxation of natural selection precedes convergent phenotypic evolution of cavefish.</title>
        <authorList>
            <person name="Peng Z."/>
        </authorList>
    </citation>
    <scope>NUCLEOTIDE SEQUENCE</scope>
    <source>
        <tissue evidence="8">Muscle</tissue>
    </source>
</reference>
<dbReference type="PROSITE" id="PS50600">
    <property type="entry name" value="ULP_PROTEASE"/>
    <property type="match status" value="1"/>
</dbReference>
<evidence type="ECO:0000256" key="2">
    <source>
        <dbReference type="ARBA" id="ARBA00022553"/>
    </source>
</evidence>
<dbReference type="Pfam" id="PF02902">
    <property type="entry name" value="Peptidase_C48"/>
    <property type="match status" value="1"/>
</dbReference>
<dbReference type="InterPro" id="IPR051947">
    <property type="entry name" value="Sentrin-specific_protease"/>
</dbReference>
<dbReference type="GO" id="GO:0016926">
    <property type="term" value="P:protein desumoylation"/>
    <property type="evidence" value="ECO:0007669"/>
    <property type="project" value="TreeGrafter"/>
</dbReference>
<keyword evidence="9" id="KW-1185">Reference proteome</keyword>
<proteinExistence type="inferred from homology"/>
<feature type="compositionally biased region" description="Basic residues" evidence="6">
    <location>
        <begin position="193"/>
        <end position="202"/>
    </location>
</feature>
<organism evidence="8 9">
    <name type="scientific">Triplophysa rosa</name>
    <name type="common">Cave loach</name>
    <dbReference type="NCBI Taxonomy" id="992332"/>
    <lineage>
        <taxon>Eukaryota</taxon>
        <taxon>Metazoa</taxon>
        <taxon>Chordata</taxon>
        <taxon>Craniata</taxon>
        <taxon>Vertebrata</taxon>
        <taxon>Euteleostomi</taxon>
        <taxon>Actinopterygii</taxon>
        <taxon>Neopterygii</taxon>
        <taxon>Teleostei</taxon>
        <taxon>Ostariophysi</taxon>
        <taxon>Cypriniformes</taxon>
        <taxon>Nemacheilidae</taxon>
        <taxon>Triplophysa</taxon>
    </lineage>
</organism>
<evidence type="ECO:0000256" key="4">
    <source>
        <dbReference type="ARBA" id="ARBA00022786"/>
    </source>
</evidence>
<evidence type="ECO:0000256" key="5">
    <source>
        <dbReference type="ARBA" id="ARBA00022801"/>
    </source>
</evidence>
<dbReference type="EMBL" id="JAFHDT010000006">
    <property type="protein sequence ID" value="KAI7808844.1"/>
    <property type="molecule type" value="Genomic_DNA"/>
</dbReference>
<feature type="compositionally biased region" description="Acidic residues" evidence="6">
    <location>
        <begin position="301"/>
        <end position="313"/>
    </location>
</feature>
<feature type="compositionally biased region" description="Basic and acidic residues" evidence="6">
    <location>
        <begin position="46"/>
        <end position="60"/>
    </location>
</feature>
<dbReference type="Gene3D" id="1.10.418.20">
    <property type="match status" value="2"/>
</dbReference>
<evidence type="ECO:0000256" key="6">
    <source>
        <dbReference type="SAM" id="MobiDB-lite"/>
    </source>
</evidence>
<name>A0A9W8C732_TRIRA</name>
<dbReference type="Gene3D" id="3.30.310.130">
    <property type="entry name" value="Ubiquitin-related"/>
    <property type="match status" value="2"/>
</dbReference>
<feature type="compositionally biased region" description="Polar residues" evidence="6">
    <location>
        <begin position="64"/>
        <end position="82"/>
    </location>
</feature>
<gene>
    <name evidence="8" type="ORF">IRJ41_015417</name>
</gene>
<feature type="compositionally biased region" description="Polar residues" evidence="6">
    <location>
        <begin position="356"/>
        <end position="380"/>
    </location>
</feature>
<dbReference type="GO" id="GO:0005634">
    <property type="term" value="C:nucleus"/>
    <property type="evidence" value="ECO:0007669"/>
    <property type="project" value="TreeGrafter"/>
</dbReference>
<protein>
    <submittedName>
        <fullName evidence="8">Sentrin-specific protease 7</fullName>
    </submittedName>
</protein>
<accession>A0A9W8C732</accession>
<feature type="domain" description="Ubiquitin-like protease family profile" evidence="7">
    <location>
        <begin position="688"/>
        <end position="935"/>
    </location>
</feature>
<feature type="compositionally biased region" description="Low complexity" evidence="6">
    <location>
        <begin position="206"/>
        <end position="223"/>
    </location>
</feature>
<dbReference type="SUPFAM" id="SSF54001">
    <property type="entry name" value="Cysteine proteinases"/>
    <property type="match status" value="1"/>
</dbReference>
<comment type="similarity">
    <text evidence="1">Belongs to the peptidase C48 family.</text>
</comment>
<dbReference type="AlphaFoldDB" id="A0A9W8C732"/>
<feature type="compositionally biased region" description="Basic and acidic residues" evidence="6">
    <location>
        <begin position="130"/>
        <end position="154"/>
    </location>
</feature>
<dbReference type="GO" id="GO:0006508">
    <property type="term" value="P:proteolysis"/>
    <property type="evidence" value="ECO:0007669"/>
    <property type="project" value="UniProtKB-KW"/>
</dbReference>
<dbReference type="InterPro" id="IPR003653">
    <property type="entry name" value="Peptidase_C48_C"/>
</dbReference>
<dbReference type="InterPro" id="IPR038765">
    <property type="entry name" value="Papain-like_cys_pep_sf"/>
</dbReference>
<evidence type="ECO:0000256" key="3">
    <source>
        <dbReference type="ARBA" id="ARBA00022670"/>
    </source>
</evidence>
<evidence type="ECO:0000256" key="1">
    <source>
        <dbReference type="ARBA" id="ARBA00005234"/>
    </source>
</evidence>